<dbReference type="EMBL" id="CP019065">
    <property type="protein sequence ID" value="AVF38207.1"/>
    <property type="molecule type" value="Genomic_DNA"/>
</dbReference>
<dbReference type="OrthoDB" id="9929196at2"/>
<keyword evidence="2" id="KW-1185">Reference proteome</keyword>
<dbReference type="RefSeq" id="WP_104925526.1">
    <property type="nucleotide sequence ID" value="NZ_CP019065.1"/>
</dbReference>
<protein>
    <submittedName>
        <fullName evidence="1">Uncharacterized protein</fullName>
    </submittedName>
</protein>
<accession>A0A2L1UZ82</accession>
<geneLocation type="plasmid" evidence="1 2">
    <name>unnamed3</name>
</geneLocation>
<proteinExistence type="predicted"/>
<gene>
    <name evidence="1" type="ORF">BV494_25350</name>
</gene>
<evidence type="ECO:0000313" key="1">
    <source>
        <dbReference type="EMBL" id="AVF38207.1"/>
    </source>
</evidence>
<keyword evidence="1" id="KW-0614">Plasmid</keyword>
<evidence type="ECO:0000313" key="2">
    <source>
        <dbReference type="Proteomes" id="UP000239197"/>
    </source>
</evidence>
<dbReference type="PROSITE" id="PS51257">
    <property type="entry name" value="PROKAR_LIPOPROTEIN"/>
    <property type="match status" value="1"/>
</dbReference>
<dbReference type="Proteomes" id="UP000239197">
    <property type="component" value="Plasmid unnamed3"/>
</dbReference>
<reference evidence="2" key="1">
    <citation type="submission" date="2017-01" db="EMBL/GenBank/DDBJ databases">
        <title>Genome sequence of Rouxiella sp. ERMR1:05.</title>
        <authorList>
            <person name="Kumar R."/>
            <person name="Singh D."/>
            <person name="Kumar S."/>
        </authorList>
    </citation>
    <scope>NUCLEOTIDE SEQUENCE [LARGE SCALE GENOMIC DNA]</scope>
    <source>
        <strain evidence="2">ERMR1:05</strain>
        <plasmid evidence="2">unnamed3</plasmid>
    </source>
</reference>
<dbReference type="AlphaFoldDB" id="A0A2L1UZ82"/>
<name>A0A2L1UZ82_9GAMM</name>
<sequence length="134" mass="15250">MVKRLCIFTVIFLFGWSACLGLLGFTYHYNFTTGGDGDLRPMLTAFIVKQCRDENKGLMNEVVKNRMKIDDYFISSFECQNKKSDKIIYQMSMASAGYQYMACVGKAESTGENERLRCKSNLDMKIAIIKAVGY</sequence>
<dbReference type="KEGG" id="rox:BV494_25350"/>
<organism evidence="1 2">
    <name type="scientific">Rahnella sikkimica</name>
    <dbReference type="NCBI Taxonomy" id="1805933"/>
    <lineage>
        <taxon>Bacteria</taxon>
        <taxon>Pseudomonadati</taxon>
        <taxon>Pseudomonadota</taxon>
        <taxon>Gammaproteobacteria</taxon>
        <taxon>Enterobacterales</taxon>
        <taxon>Yersiniaceae</taxon>
        <taxon>Rahnella</taxon>
    </lineage>
</organism>